<dbReference type="PIRSF" id="PIRSF002457">
    <property type="entry name" value="DASS"/>
    <property type="match status" value="1"/>
</dbReference>
<dbReference type="GO" id="GO:0005315">
    <property type="term" value="F:phosphate transmembrane transporter activity"/>
    <property type="evidence" value="ECO:0007669"/>
    <property type="project" value="TreeGrafter"/>
</dbReference>
<accession>A0A1W1HFQ9</accession>
<feature type="transmembrane region" description="Helical" evidence="6">
    <location>
        <begin position="101"/>
        <end position="122"/>
    </location>
</feature>
<dbReference type="PANTHER" id="PTHR10283:SF92">
    <property type="entry name" value="LOW-AFFINITY PHOSPHATE TRANSPORTER PHO91"/>
    <property type="match status" value="1"/>
</dbReference>
<feature type="transmembrane region" description="Helical" evidence="6">
    <location>
        <begin position="365"/>
        <end position="387"/>
    </location>
</feature>
<evidence type="ECO:0000256" key="5">
    <source>
        <dbReference type="ARBA" id="ARBA00023136"/>
    </source>
</evidence>
<protein>
    <submittedName>
        <fullName evidence="7">Sodium/sulphate symporter</fullName>
    </submittedName>
</protein>
<feature type="transmembrane region" description="Helical" evidence="6">
    <location>
        <begin position="18"/>
        <end position="37"/>
    </location>
</feature>
<feature type="transmembrane region" description="Helical" evidence="6">
    <location>
        <begin position="341"/>
        <end position="359"/>
    </location>
</feature>
<feature type="transmembrane region" description="Helical" evidence="6">
    <location>
        <begin position="285"/>
        <end position="304"/>
    </location>
</feature>
<feature type="transmembrane region" description="Helical" evidence="6">
    <location>
        <begin position="57"/>
        <end position="89"/>
    </location>
</feature>
<keyword evidence="5 6" id="KW-0472">Membrane</keyword>
<keyword evidence="4 6" id="KW-1133">Transmembrane helix</keyword>
<proteinExistence type="inferred from homology"/>
<evidence type="ECO:0000256" key="6">
    <source>
        <dbReference type="SAM" id="Phobius"/>
    </source>
</evidence>
<feature type="transmembrane region" description="Helical" evidence="6">
    <location>
        <begin position="142"/>
        <end position="171"/>
    </location>
</feature>
<evidence type="ECO:0000256" key="4">
    <source>
        <dbReference type="ARBA" id="ARBA00022989"/>
    </source>
</evidence>
<feature type="transmembrane region" description="Helical" evidence="6">
    <location>
        <begin position="394"/>
        <end position="415"/>
    </location>
</feature>
<evidence type="ECO:0000256" key="2">
    <source>
        <dbReference type="ARBA" id="ARBA00007349"/>
    </source>
</evidence>
<feature type="transmembrane region" description="Helical" evidence="6">
    <location>
        <begin position="457"/>
        <end position="483"/>
    </location>
</feature>
<name>A0A1W1HFQ9_9BACT</name>
<evidence type="ECO:0000313" key="8">
    <source>
        <dbReference type="Proteomes" id="UP000191931"/>
    </source>
</evidence>
<dbReference type="AlphaFoldDB" id="A0A1W1HFQ9"/>
<dbReference type="Proteomes" id="UP000191931">
    <property type="component" value="Unassembled WGS sequence"/>
</dbReference>
<dbReference type="PANTHER" id="PTHR10283">
    <property type="entry name" value="SOLUTE CARRIER FAMILY 13 MEMBER"/>
    <property type="match status" value="1"/>
</dbReference>
<dbReference type="NCBIfam" id="TIGR00785">
    <property type="entry name" value="dass"/>
    <property type="match status" value="1"/>
</dbReference>
<dbReference type="InterPro" id="IPR001898">
    <property type="entry name" value="SLC13A/DASS"/>
</dbReference>
<sequence length="490" mass="53712">MTTQTMASTGPKIDWKRLIFLTLGLALFCIINFSPAWPDAVDPTGKQFVLTPEAKGALAVFMLAGIWWVFEVVPIGVTSLTIGVMQVLFMVRPANKAFKDFMDPSVLFIFASLVIGMVFTKTGLTKRLAYKMLSVVGEKTSMIYLGCFVVTAALTHIMAHTAVAATMYPLLITIYSMYADDNNPTKFGKGLFIGMAYVAGAGSIVTLLGAARGAVALGFYKDIVGHEISFFHLSYYMFPIGWIMVFILWGFFMIFFKPEKKTIPGLKEKAVRLNSEMGGLTRNEILAAIIIFTCIAVMSMRSFIPALQPIDKTAIILISTILFFILGILDLKDLEAIPWNIILLFGGAMSIGFCLWETGAAQWLAINWLTMFQNSHWFVFVMSIAFFVMMMTNFIMNVAAIAISLPVALVIAPYLGVSPEVIVFASLVTAGMPFLLLVGAAPNAIAYDSKQFTTGEFFNYGIPASIILMIIVGVAVAVIWPLMGMPILTN</sequence>
<feature type="transmembrane region" description="Helical" evidence="6">
    <location>
        <begin position="310"/>
        <end position="329"/>
    </location>
</feature>
<dbReference type="CDD" id="cd01115">
    <property type="entry name" value="SLC13_permease"/>
    <property type="match status" value="1"/>
</dbReference>
<comment type="similarity">
    <text evidence="2">Belongs to the SLC13A/DASS transporter (TC 2.A.47) family. DIT1 subfamily.</text>
</comment>
<feature type="transmembrane region" description="Helical" evidence="6">
    <location>
        <begin position="421"/>
        <end position="445"/>
    </location>
</feature>
<keyword evidence="3 6" id="KW-0812">Transmembrane</keyword>
<comment type="subcellular location">
    <subcellularLocation>
        <location evidence="1">Membrane</location>
        <topology evidence="1">Multi-pass membrane protein</topology>
    </subcellularLocation>
</comment>
<evidence type="ECO:0000256" key="1">
    <source>
        <dbReference type="ARBA" id="ARBA00004141"/>
    </source>
</evidence>
<evidence type="ECO:0000256" key="3">
    <source>
        <dbReference type="ARBA" id="ARBA00022692"/>
    </source>
</evidence>
<feature type="transmembrane region" description="Helical" evidence="6">
    <location>
        <begin position="235"/>
        <end position="256"/>
    </location>
</feature>
<reference evidence="7 8" key="1">
    <citation type="submission" date="2017-03" db="EMBL/GenBank/DDBJ databases">
        <authorList>
            <person name="Afonso C.L."/>
            <person name="Miller P.J."/>
            <person name="Scott M.A."/>
            <person name="Spackman E."/>
            <person name="Goraichik I."/>
            <person name="Dimitrov K.M."/>
            <person name="Suarez D.L."/>
            <person name="Swayne D.E."/>
        </authorList>
    </citation>
    <scope>NUCLEOTIDE SEQUENCE [LARGE SCALE GENOMIC DNA]</scope>
    <source>
        <strain evidence="7">PRJEB14757</strain>
    </source>
</reference>
<dbReference type="STRING" id="1246637.MTBBW1_290037"/>
<dbReference type="GO" id="GO:0005886">
    <property type="term" value="C:plasma membrane"/>
    <property type="evidence" value="ECO:0007669"/>
    <property type="project" value="TreeGrafter"/>
</dbReference>
<evidence type="ECO:0000313" key="7">
    <source>
        <dbReference type="EMBL" id="SLM31256.1"/>
    </source>
</evidence>
<dbReference type="InterPro" id="IPR030676">
    <property type="entry name" value="CitT-rel"/>
</dbReference>
<organism evidence="7 8">
    <name type="scientific">Desulfamplus magnetovallimortis</name>
    <dbReference type="NCBI Taxonomy" id="1246637"/>
    <lineage>
        <taxon>Bacteria</taxon>
        <taxon>Pseudomonadati</taxon>
        <taxon>Thermodesulfobacteriota</taxon>
        <taxon>Desulfobacteria</taxon>
        <taxon>Desulfobacterales</taxon>
        <taxon>Desulfobacteraceae</taxon>
        <taxon>Desulfamplus</taxon>
    </lineage>
</organism>
<dbReference type="Pfam" id="PF00939">
    <property type="entry name" value="Na_sulph_symp"/>
    <property type="match status" value="1"/>
</dbReference>
<feature type="transmembrane region" description="Helical" evidence="6">
    <location>
        <begin position="191"/>
        <end position="215"/>
    </location>
</feature>
<keyword evidence="8" id="KW-1185">Reference proteome</keyword>
<dbReference type="EMBL" id="FWEV01000212">
    <property type="protein sequence ID" value="SLM31256.1"/>
    <property type="molecule type" value="Genomic_DNA"/>
</dbReference>
<gene>
    <name evidence="7" type="ORF">MTBBW1_290037</name>
</gene>